<feature type="compositionally biased region" description="Basic and acidic residues" evidence="7">
    <location>
        <begin position="167"/>
        <end position="177"/>
    </location>
</feature>
<feature type="transmembrane region" description="Helical" evidence="8">
    <location>
        <begin position="232"/>
        <end position="260"/>
    </location>
</feature>
<dbReference type="Pfam" id="PF09335">
    <property type="entry name" value="VTT_dom"/>
    <property type="match status" value="1"/>
</dbReference>
<dbReference type="OrthoDB" id="9813426at2"/>
<reference evidence="10 11" key="1">
    <citation type="submission" date="2019-03" db="EMBL/GenBank/DDBJ databases">
        <title>Draft genome sequences of novel Actinobacteria.</title>
        <authorList>
            <person name="Sahin N."/>
            <person name="Ay H."/>
            <person name="Saygin H."/>
        </authorList>
    </citation>
    <scope>NUCLEOTIDE SEQUENCE [LARGE SCALE GENOMIC DNA]</scope>
    <source>
        <strain evidence="10 11">CH32</strain>
    </source>
</reference>
<keyword evidence="3" id="KW-1003">Cell membrane</keyword>
<comment type="subcellular location">
    <subcellularLocation>
        <location evidence="1">Cell membrane</location>
        <topology evidence="1">Multi-pass membrane protein</topology>
    </subcellularLocation>
</comment>
<name>A0A4R4XTF0_9ACTN</name>
<feature type="compositionally biased region" description="Basic and acidic residues" evidence="7">
    <location>
        <begin position="81"/>
        <end position="94"/>
    </location>
</feature>
<keyword evidence="5 8" id="KW-1133">Transmembrane helix</keyword>
<keyword evidence="6 8" id="KW-0472">Membrane</keyword>
<dbReference type="InterPro" id="IPR032816">
    <property type="entry name" value="VTT_dom"/>
</dbReference>
<evidence type="ECO:0000256" key="5">
    <source>
        <dbReference type="ARBA" id="ARBA00022989"/>
    </source>
</evidence>
<feature type="compositionally biased region" description="Basic and acidic residues" evidence="7">
    <location>
        <begin position="124"/>
        <end position="138"/>
    </location>
</feature>
<dbReference type="PANTHER" id="PTHR30353">
    <property type="entry name" value="INNER MEMBRANE PROTEIN DEDA-RELATED"/>
    <property type="match status" value="1"/>
</dbReference>
<dbReference type="EMBL" id="SMKQ01000228">
    <property type="protein sequence ID" value="TDD34841.1"/>
    <property type="molecule type" value="Genomic_DNA"/>
</dbReference>
<keyword evidence="11" id="KW-1185">Reference proteome</keyword>
<dbReference type="InterPro" id="IPR032818">
    <property type="entry name" value="DedA-like"/>
</dbReference>
<comment type="similarity">
    <text evidence="2">Belongs to the DedA family.</text>
</comment>
<feature type="transmembrane region" description="Helical" evidence="8">
    <location>
        <begin position="301"/>
        <end position="325"/>
    </location>
</feature>
<dbReference type="AlphaFoldDB" id="A0A4R4XTF0"/>
<accession>A0A4R4XTF0</accession>
<organism evidence="10 11">
    <name type="scientific">Nonomuraea terrae</name>
    <dbReference type="NCBI Taxonomy" id="2530383"/>
    <lineage>
        <taxon>Bacteria</taxon>
        <taxon>Bacillati</taxon>
        <taxon>Actinomycetota</taxon>
        <taxon>Actinomycetes</taxon>
        <taxon>Streptosporangiales</taxon>
        <taxon>Streptosporangiaceae</taxon>
        <taxon>Nonomuraea</taxon>
    </lineage>
</organism>
<feature type="transmembrane region" description="Helical" evidence="8">
    <location>
        <begin position="364"/>
        <end position="382"/>
    </location>
</feature>
<dbReference type="GO" id="GO:0005886">
    <property type="term" value="C:plasma membrane"/>
    <property type="evidence" value="ECO:0007669"/>
    <property type="project" value="UniProtKB-SubCell"/>
</dbReference>
<evidence type="ECO:0000256" key="6">
    <source>
        <dbReference type="ARBA" id="ARBA00023136"/>
    </source>
</evidence>
<evidence type="ECO:0000256" key="1">
    <source>
        <dbReference type="ARBA" id="ARBA00004651"/>
    </source>
</evidence>
<sequence length="389" mass="40272">MSESVVDLPGHRGALLGDGALDAGLLLGGHGTGEFPPLPPVRGPLPYDGADSRRQCRDDGDPQRCHRAEDGTFQGLIRARRTGDGRRHDEDGRCDRRHGRRTYRPYQTGAQGHAGQHRPSRTTRGGDARRGAGDRGEYDGEPEPSDGLILHARDASGPPGAGSSHFGEPRRLTEGTDRAAGAVPSVTAMTSAVTDLLNLASEHGPTLVLIMFAASFAEAAFGLGAFVPGETIVAAGAFALSGQGLVLGAWPAVALGAFLGDHAGYLLGRRFGPALARSAPVRKAGEDRWNRVTGLVRERGLWVLVVARLVPGIRTLVAAAAGVAGVGYGRFALADAAGAILWSSLWVFGGVAMGRSLVSTASSVAVPVFIGIVAVAGAVAVIRRRLSGS</sequence>
<feature type="transmembrane region" description="Helical" evidence="8">
    <location>
        <begin position="207"/>
        <end position="226"/>
    </location>
</feature>
<evidence type="ECO:0000259" key="9">
    <source>
        <dbReference type="Pfam" id="PF09335"/>
    </source>
</evidence>
<evidence type="ECO:0000313" key="11">
    <source>
        <dbReference type="Proteomes" id="UP000295302"/>
    </source>
</evidence>
<dbReference type="PANTHER" id="PTHR30353:SF0">
    <property type="entry name" value="TRANSMEMBRANE PROTEIN"/>
    <property type="match status" value="1"/>
</dbReference>
<evidence type="ECO:0000313" key="10">
    <source>
        <dbReference type="EMBL" id="TDD34841.1"/>
    </source>
</evidence>
<dbReference type="Proteomes" id="UP000295302">
    <property type="component" value="Unassembled WGS sequence"/>
</dbReference>
<proteinExistence type="inferred from homology"/>
<evidence type="ECO:0000256" key="7">
    <source>
        <dbReference type="SAM" id="MobiDB-lite"/>
    </source>
</evidence>
<evidence type="ECO:0000256" key="3">
    <source>
        <dbReference type="ARBA" id="ARBA00022475"/>
    </source>
</evidence>
<evidence type="ECO:0000256" key="4">
    <source>
        <dbReference type="ARBA" id="ARBA00022692"/>
    </source>
</evidence>
<feature type="region of interest" description="Disordered" evidence="7">
    <location>
        <begin position="32"/>
        <end position="177"/>
    </location>
</feature>
<protein>
    <submittedName>
        <fullName evidence="10">DedA family protein</fullName>
    </submittedName>
</protein>
<keyword evidence="4 8" id="KW-0812">Transmembrane</keyword>
<feature type="compositionally biased region" description="Basic and acidic residues" evidence="7">
    <location>
        <begin position="50"/>
        <end position="70"/>
    </location>
</feature>
<evidence type="ECO:0000256" key="8">
    <source>
        <dbReference type="SAM" id="Phobius"/>
    </source>
</evidence>
<feature type="domain" description="VTT" evidence="9">
    <location>
        <begin position="227"/>
        <end position="350"/>
    </location>
</feature>
<gene>
    <name evidence="10" type="ORF">E1286_40330</name>
</gene>
<comment type="caution">
    <text evidence="10">The sequence shown here is derived from an EMBL/GenBank/DDBJ whole genome shotgun (WGS) entry which is preliminary data.</text>
</comment>
<evidence type="ECO:0000256" key="2">
    <source>
        <dbReference type="ARBA" id="ARBA00010792"/>
    </source>
</evidence>
<feature type="transmembrane region" description="Helical" evidence="8">
    <location>
        <begin position="331"/>
        <end position="352"/>
    </location>
</feature>